<evidence type="ECO:0000313" key="8">
    <source>
        <dbReference type="EMBL" id="KAJ4820267.1"/>
    </source>
</evidence>
<name>A0AAV8HRM5_9POAL</name>
<dbReference type="EMBL" id="JAMFTS010000001">
    <property type="protein sequence ID" value="KAJ4820267.1"/>
    <property type="molecule type" value="Genomic_DNA"/>
</dbReference>
<feature type="domain" description="Exonuclease" evidence="7">
    <location>
        <begin position="103"/>
        <end position="277"/>
    </location>
</feature>
<dbReference type="SMART" id="SM00479">
    <property type="entry name" value="EXOIII"/>
    <property type="match status" value="1"/>
</dbReference>
<keyword evidence="6" id="KW-0460">Magnesium</keyword>
<dbReference type="InterPro" id="IPR036397">
    <property type="entry name" value="RNaseH_sf"/>
</dbReference>
<evidence type="ECO:0000256" key="5">
    <source>
        <dbReference type="ARBA" id="ARBA00022839"/>
    </source>
</evidence>
<comment type="cofactor">
    <cofactor evidence="1">
        <name>Mg(2+)</name>
        <dbReference type="ChEBI" id="CHEBI:18420"/>
    </cofactor>
</comment>
<dbReference type="GO" id="GO:0046872">
    <property type="term" value="F:metal ion binding"/>
    <property type="evidence" value="ECO:0007669"/>
    <property type="project" value="UniProtKB-KW"/>
</dbReference>
<keyword evidence="3" id="KW-0479">Metal-binding</keyword>
<evidence type="ECO:0000256" key="2">
    <source>
        <dbReference type="ARBA" id="ARBA00022722"/>
    </source>
</evidence>
<evidence type="ECO:0000259" key="7">
    <source>
        <dbReference type="SMART" id="SM00479"/>
    </source>
</evidence>
<dbReference type="PANTHER" id="PTHR30231">
    <property type="entry name" value="DNA POLYMERASE III SUBUNIT EPSILON"/>
    <property type="match status" value="1"/>
</dbReference>
<evidence type="ECO:0000256" key="4">
    <source>
        <dbReference type="ARBA" id="ARBA00022801"/>
    </source>
</evidence>
<sequence>MQQHILRVVANGPGNYAKALKISRVGQSLSREMTSLQRMLQLRTMQQRVQSNQPAFRSTAERNALYNCPILGWQFPKPNQKQETREMEAATPARWVPQAEGPEIAFFDTETTVPSRKGESYSLLEFGAILVCPKRLVEVFSYSTLIKPADLDAISVASVRCNGITRESVGSAPTFADVADTVYAILHGRVWAGHNIVRFDCPRIKEAFSEIGRTSPEPKGLIDTLPLLTQRFGRRAGDMKMASLATYFGLGRQSHRSLDDVRMNLEVVKNCATVLFLEASLPDVLSVATPLDELPITRTNTNIASPSNETSLLVAHIEEMKLDSSNARTAQSYTIIPIDEGSSGFSGYLEPDEVLTHHIKVSPLPFGQFAKTAVFHKDVPLHLCCTSMKICFGVSTKFLDSAGRPKLNIVVEVPEKLCKVLEQCDEMALKMSMESGSISQWRPLVKKDGYVNQPTVRLHIPTVANGDRAIYSTEIYQRELSGNVQKLVFTKVDASELDSLFIPGHTLDAFFNLDAYDYQQNAGIRLVAKRLVLHSK</sequence>
<proteinExistence type="predicted"/>
<keyword evidence="9" id="KW-1185">Reference proteome</keyword>
<dbReference type="GO" id="GO:0008408">
    <property type="term" value="F:3'-5' exonuclease activity"/>
    <property type="evidence" value="ECO:0007669"/>
    <property type="project" value="TreeGrafter"/>
</dbReference>
<gene>
    <name evidence="8" type="ORF">LUZ62_032833</name>
</gene>
<dbReference type="InterPro" id="IPR013520">
    <property type="entry name" value="Ribonucl_H"/>
</dbReference>
<reference evidence="8" key="1">
    <citation type="submission" date="2022-08" db="EMBL/GenBank/DDBJ databases">
        <authorList>
            <person name="Marques A."/>
        </authorList>
    </citation>
    <scope>NUCLEOTIDE SEQUENCE</scope>
    <source>
        <strain evidence="8">RhyPub2mFocal</strain>
        <tissue evidence="8">Leaves</tissue>
    </source>
</reference>
<dbReference type="Gene3D" id="3.30.420.10">
    <property type="entry name" value="Ribonuclease H-like superfamily/Ribonuclease H"/>
    <property type="match status" value="1"/>
</dbReference>
<dbReference type="Pfam" id="PF00929">
    <property type="entry name" value="RNase_T"/>
    <property type="match status" value="1"/>
</dbReference>
<organism evidence="8 9">
    <name type="scientific">Rhynchospora pubera</name>
    <dbReference type="NCBI Taxonomy" id="906938"/>
    <lineage>
        <taxon>Eukaryota</taxon>
        <taxon>Viridiplantae</taxon>
        <taxon>Streptophyta</taxon>
        <taxon>Embryophyta</taxon>
        <taxon>Tracheophyta</taxon>
        <taxon>Spermatophyta</taxon>
        <taxon>Magnoliopsida</taxon>
        <taxon>Liliopsida</taxon>
        <taxon>Poales</taxon>
        <taxon>Cyperaceae</taxon>
        <taxon>Cyperoideae</taxon>
        <taxon>Rhynchosporeae</taxon>
        <taxon>Rhynchospora</taxon>
    </lineage>
</organism>
<dbReference type="FunFam" id="3.30.420.10:FF:000040">
    <property type="entry name" value="Exonuclease family protein"/>
    <property type="match status" value="1"/>
</dbReference>
<dbReference type="InterPro" id="IPR012337">
    <property type="entry name" value="RNaseH-like_sf"/>
</dbReference>
<keyword evidence="5" id="KW-0269">Exonuclease</keyword>
<evidence type="ECO:0000256" key="1">
    <source>
        <dbReference type="ARBA" id="ARBA00001946"/>
    </source>
</evidence>
<accession>A0AAV8HRM5</accession>
<dbReference type="CDD" id="cd06127">
    <property type="entry name" value="DEDDh"/>
    <property type="match status" value="1"/>
</dbReference>
<evidence type="ECO:0000256" key="3">
    <source>
        <dbReference type="ARBA" id="ARBA00022723"/>
    </source>
</evidence>
<comment type="caution">
    <text evidence="8">The sequence shown here is derived from an EMBL/GenBank/DDBJ whole genome shotgun (WGS) entry which is preliminary data.</text>
</comment>
<dbReference type="Proteomes" id="UP001140206">
    <property type="component" value="Chromosome 1"/>
</dbReference>
<evidence type="ECO:0000313" key="9">
    <source>
        <dbReference type="Proteomes" id="UP001140206"/>
    </source>
</evidence>
<protein>
    <recommendedName>
        <fullName evidence="7">Exonuclease domain-containing protein</fullName>
    </recommendedName>
</protein>
<dbReference type="PANTHER" id="PTHR30231:SF4">
    <property type="entry name" value="PROTEIN NEN2"/>
    <property type="match status" value="1"/>
</dbReference>
<keyword evidence="2" id="KW-0540">Nuclease</keyword>
<dbReference type="AlphaFoldDB" id="A0AAV8HRM5"/>
<keyword evidence="4" id="KW-0378">Hydrolase</keyword>
<dbReference type="GO" id="GO:0003676">
    <property type="term" value="F:nucleic acid binding"/>
    <property type="evidence" value="ECO:0007669"/>
    <property type="project" value="InterPro"/>
</dbReference>
<dbReference type="SUPFAM" id="SSF53098">
    <property type="entry name" value="Ribonuclease H-like"/>
    <property type="match status" value="1"/>
</dbReference>
<evidence type="ECO:0000256" key="6">
    <source>
        <dbReference type="ARBA" id="ARBA00022842"/>
    </source>
</evidence>